<protein>
    <submittedName>
        <fullName evidence="1">Uncharacterized protein</fullName>
    </submittedName>
</protein>
<dbReference type="EMBL" id="BARS01037985">
    <property type="protein sequence ID" value="GAG17480.1"/>
    <property type="molecule type" value="Genomic_DNA"/>
</dbReference>
<gene>
    <name evidence="1" type="ORF">S01H1_58170</name>
</gene>
<comment type="caution">
    <text evidence="1">The sequence shown here is derived from an EMBL/GenBank/DDBJ whole genome shotgun (WGS) entry which is preliminary data.</text>
</comment>
<organism evidence="1">
    <name type="scientific">marine sediment metagenome</name>
    <dbReference type="NCBI Taxonomy" id="412755"/>
    <lineage>
        <taxon>unclassified sequences</taxon>
        <taxon>metagenomes</taxon>
        <taxon>ecological metagenomes</taxon>
    </lineage>
</organism>
<dbReference type="AlphaFoldDB" id="X0VGU2"/>
<name>X0VGU2_9ZZZZ</name>
<accession>X0VGU2</accession>
<sequence>MKIIDRIKKWYGGWQCRKGRHLWAWDTELQGKAKLGDVYKKCSRPQCGCKAKLTTNFSVVCFNADNQNITDICEVLSELNELIGDLDWIQIKEAG</sequence>
<proteinExistence type="predicted"/>
<evidence type="ECO:0000313" key="1">
    <source>
        <dbReference type="EMBL" id="GAG17480.1"/>
    </source>
</evidence>
<reference evidence="1" key="1">
    <citation type="journal article" date="2014" name="Front. Microbiol.">
        <title>High frequency of phylogenetically diverse reductive dehalogenase-homologous genes in deep subseafloor sedimentary metagenomes.</title>
        <authorList>
            <person name="Kawai M."/>
            <person name="Futagami T."/>
            <person name="Toyoda A."/>
            <person name="Takaki Y."/>
            <person name="Nishi S."/>
            <person name="Hori S."/>
            <person name="Arai W."/>
            <person name="Tsubouchi T."/>
            <person name="Morono Y."/>
            <person name="Uchiyama I."/>
            <person name="Ito T."/>
            <person name="Fujiyama A."/>
            <person name="Inagaki F."/>
            <person name="Takami H."/>
        </authorList>
    </citation>
    <scope>NUCLEOTIDE SEQUENCE</scope>
    <source>
        <strain evidence="1">Expedition CK06-06</strain>
    </source>
</reference>